<dbReference type="Proteomes" id="UP000245768">
    <property type="component" value="Unassembled WGS sequence"/>
</dbReference>
<dbReference type="EMBL" id="KZ819635">
    <property type="protein sequence ID" value="PWN92453.1"/>
    <property type="molecule type" value="Genomic_DNA"/>
</dbReference>
<keyword evidence="3" id="KW-1185">Reference proteome</keyword>
<feature type="compositionally biased region" description="Acidic residues" evidence="1">
    <location>
        <begin position="297"/>
        <end position="311"/>
    </location>
</feature>
<dbReference type="GeneID" id="37047703"/>
<dbReference type="InParanoid" id="A0A316YWM6"/>
<name>A0A316YWM6_9BASI</name>
<dbReference type="Pfam" id="PF02178">
    <property type="entry name" value="AT_hook"/>
    <property type="match status" value="4"/>
</dbReference>
<gene>
    <name evidence="2" type="ORF">FA10DRAFT_92636</name>
</gene>
<accession>A0A316YWM6</accession>
<evidence type="ECO:0000256" key="1">
    <source>
        <dbReference type="SAM" id="MobiDB-lite"/>
    </source>
</evidence>
<protein>
    <submittedName>
        <fullName evidence="2">Uncharacterized protein</fullName>
    </submittedName>
</protein>
<reference evidence="2 3" key="1">
    <citation type="journal article" date="2018" name="Mol. Biol. Evol.">
        <title>Broad Genomic Sampling Reveals a Smut Pathogenic Ancestry of the Fungal Clade Ustilaginomycotina.</title>
        <authorList>
            <person name="Kijpornyongpan T."/>
            <person name="Mondo S.J."/>
            <person name="Barry K."/>
            <person name="Sandor L."/>
            <person name="Lee J."/>
            <person name="Lipzen A."/>
            <person name="Pangilinan J."/>
            <person name="LaButti K."/>
            <person name="Hainaut M."/>
            <person name="Henrissat B."/>
            <person name="Grigoriev I.V."/>
            <person name="Spatafora J.W."/>
            <person name="Aime M.C."/>
        </authorList>
    </citation>
    <scope>NUCLEOTIDE SEQUENCE [LARGE SCALE GENOMIC DNA]</scope>
    <source>
        <strain evidence="2 3">MCA 4198</strain>
    </source>
</reference>
<dbReference type="InterPro" id="IPR017956">
    <property type="entry name" value="AT_hook_DNA-bd_motif"/>
</dbReference>
<evidence type="ECO:0000313" key="3">
    <source>
        <dbReference type="Proteomes" id="UP000245768"/>
    </source>
</evidence>
<feature type="compositionally biased region" description="Polar residues" evidence="1">
    <location>
        <begin position="255"/>
        <end position="266"/>
    </location>
</feature>
<feature type="compositionally biased region" description="Low complexity" evidence="1">
    <location>
        <begin position="114"/>
        <end position="127"/>
    </location>
</feature>
<dbReference type="AlphaFoldDB" id="A0A316YWM6"/>
<feature type="compositionally biased region" description="Basic and acidic residues" evidence="1">
    <location>
        <begin position="162"/>
        <end position="172"/>
    </location>
</feature>
<dbReference type="PRINTS" id="PR00929">
    <property type="entry name" value="ATHOOK"/>
</dbReference>
<evidence type="ECO:0000313" key="2">
    <source>
        <dbReference type="EMBL" id="PWN92453.1"/>
    </source>
</evidence>
<dbReference type="SMART" id="SM00384">
    <property type="entry name" value="AT_hook"/>
    <property type="match status" value="4"/>
</dbReference>
<organism evidence="2 3">
    <name type="scientific">Acaromyces ingoldii</name>
    <dbReference type="NCBI Taxonomy" id="215250"/>
    <lineage>
        <taxon>Eukaryota</taxon>
        <taxon>Fungi</taxon>
        <taxon>Dikarya</taxon>
        <taxon>Basidiomycota</taxon>
        <taxon>Ustilaginomycotina</taxon>
        <taxon>Exobasidiomycetes</taxon>
        <taxon>Exobasidiales</taxon>
        <taxon>Cryptobasidiaceae</taxon>
        <taxon>Acaromyces</taxon>
    </lineage>
</organism>
<sequence length="444" mass="47145">MPAEREGAGSAADTSGQRGERKRTRRDSPGGSAIDEQAEAASQAAGSGEGVKKSAPSKKRGRPSKADLAARAQEVAQKDQEGAASTSADEPPAEGAQALPRKRGRPSKVEIARRLAAAEAATASPAESEQDDTGAPETLLSRNGSPATPAAQGNGKKRGRPSKAELERRKAAVAEGTAERQGVPVPAEGSGTAEAAQMRQKKRGRPSKADVQSRLVEQRDVSLSSEGPSEQTEKHDERPGQSSRPGRKSAAKARQTISTFARTSQLADDDPKRIASTSSDGSEGDVEDELGAGLDADPSDEDDEEEDEEEEGSRTLQKRGRKKAKGQEKKQKQQQQKSKSKASKRPLKGARAVTWIHPMPVDILVKKIKWPEPGLATLVFNKGSSIAQRKAQLSSLAVEAKYLPTPASLVDRDDYPGRQWSTSTVDEAAPYAIAAPAFKVLSDR</sequence>
<dbReference type="GO" id="GO:0003677">
    <property type="term" value="F:DNA binding"/>
    <property type="evidence" value="ECO:0007669"/>
    <property type="project" value="InterPro"/>
</dbReference>
<feature type="compositionally biased region" description="Polar residues" evidence="1">
    <location>
        <begin position="221"/>
        <end position="230"/>
    </location>
</feature>
<feature type="region of interest" description="Disordered" evidence="1">
    <location>
        <begin position="1"/>
        <end position="351"/>
    </location>
</feature>
<proteinExistence type="predicted"/>
<feature type="compositionally biased region" description="Basic residues" evidence="1">
    <location>
        <begin position="338"/>
        <end position="348"/>
    </location>
</feature>
<dbReference type="RefSeq" id="XP_025379651.1">
    <property type="nucleotide sequence ID" value="XM_025525787.1"/>
</dbReference>